<accession>A0ACC3BYI1</accession>
<protein>
    <submittedName>
        <fullName evidence="1">Uncharacterized protein</fullName>
    </submittedName>
</protein>
<comment type="caution">
    <text evidence="1">The sequence shown here is derived from an EMBL/GenBank/DDBJ whole genome shotgun (WGS) entry which is preliminary data.</text>
</comment>
<organism evidence="1 2">
    <name type="scientific">Pyropia yezoensis</name>
    <name type="common">Susabi-nori</name>
    <name type="synonym">Porphyra yezoensis</name>
    <dbReference type="NCBI Taxonomy" id="2788"/>
    <lineage>
        <taxon>Eukaryota</taxon>
        <taxon>Rhodophyta</taxon>
        <taxon>Bangiophyceae</taxon>
        <taxon>Bangiales</taxon>
        <taxon>Bangiaceae</taxon>
        <taxon>Pyropia</taxon>
    </lineage>
</organism>
<sequence>MWPGAASRSSAIPAVARRTADLGALAILPDGLLLRVLGALPSGADLDAVGAASRTLHAASRDAGLWRAAVLRRLHPTQGVLGFAGSWRATSVYSDVLFHSRRLAAASVDAAWLAGESVPRVAAADLTAEAFRSRHETANTPVVVTGGMALGVGGVDWADVPALVARWGGTRFHVGGYELRLADYVAYAAAATDDQALVLFDRAFVEKGGPGMGGGYRVPAVFEEDLFERWVLFPPGHPPPGVHTTTTTTTTTDATGATAASPNPTATAGSLAGDPPTPTPLTATSVVSPLTPLEWWSTYHTAAVASPHCVQATCTAGDVMFIPSGWWHAVLNVDPWTVAVTQNYVSTANLPRVRHFLHTRRGDVSGVEGGGGPPVTLMVADVVAGLAASAAAIAVTYPLDTLRTRSQAALLSSTVPTTALGAGWSAAAAGALATSTVKVLVRTATGGAAPAVANLVASAVGVPFDVAKTRAQAGVGALRTAAATPPPGVAARAAAALPGWTATLARDVPFAAVEVVGLLALRMVMLMAAKRPGGTWRSVGKRTVDVARKKAGLRILFKGVGPRTAAAAVAPLVFLGVFGGVRRALAGVAAAGDEGGMVGALPLG</sequence>
<gene>
    <name evidence="1" type="ORF">I4F81_005533</name>
</gene>
<evidence type="ECO:0000313" key="1">
    <source>
        <dbReference type="EMBL" id="KAK1862967.1"/>
    </source>
</evidence>
<keyword evidence="2" id="KW-1185">Reference proteome</keyword>
<proteinExistence type="predicted"/>
<evidence type="ECO:0000313" key="2">
    <source>
        <dbReference type="Proteomes" id="UP000798662"/>
    </source>
</evidence>
<name>A0ACC3BYI1_PYRYE</name>
<dbReference type="EMBL" id="CM020619">
    <property type="protein sequence ID" value="KAK1862967.1"/>
    <property type="molecule type" value="Genomic_DNA"/>
</dbReference>
<dbReference type="Proteomes" id="UP000798662">
    <property type="component" value="Chromosome 2"/>
</dbReference>
<reference evidence="1" key="1">
    <citation type="submission" date="2019-11" db="EMBL/GenBank/DDBJ databases">
        <title>Nori genome reveals adaptations in red seaweeds to the harsh intertidal environment.</title>
        <authorList>
            <person name="Wang D."/>
            <person name="Mao Y."/>
        </authorList>
    </citation>
    <scope>NUCLEOTIDE SEQUENCE</scope>
    <source>
        <tissue evidence="1">Gametophyte</tissue>
    </source>
</reference>